<reference evidence="2" key="1">
    <citation type="submission" date="2022-08" db="EMBL/GenBank/DDBJ databases">
        <title>Novel sulfate-reducing endosymbionts in the free-living metamonad Anaeramoeba.</title>
        <authorList>
            <person name="Jerlstrom-Hultqvist J."/>
            <person name="Cepicka I."/>
            <person name="Gallot-Lavallee L."/>
            <person name="Salas-Leiva D."/>
            <person name="Curtis B.A."/>
            <person name="Zahonova K."/>
            <person name="Pipaliya S."/>
            <person name="Dacks J."/>
            <person name="Roger A.J."/>
        </authorList>
    </citation>
    <scope>NUCLEOTIDE SEQUENCE</scope>
    <source>
        <strain evidence="2">Schooner1</strain>
    </source>
</reference>
<proteinExistence type="predicted"/>
<protein>
    <submittedName>
        <fullName evidence="2">Uncharacterized protein</fullName>
    </submittedName>
</protein>
<accession>A0ABQ8Z2Y1</accession>
<dbReference type="EMBL" id="JAOAOG010000066">
    <property type="protein sequence ID" value="KAJ6251236.1"/>
    <property type="molecule type" value="Genomic_DNA"/>
</dbReference>
<sequence>MSSRNTNSQRKYRDNSKSKFKSEKECCHKVGVEVMKVAEKHTRGRKNSQILNEHLNGNQNYRMCLRETNQGLHKQCDKMIINSLDTGERQYVTQEQAERIKQIQMANIDNRTGVGKTLDKSFDNFYDLNNHKVINRTRKEHRYNYSPPNRNQRSTSNYESNDYMAFLYQPSYQSSYNYSQINDECSLM</sequence>
<evidence type="ECO:0000313" key="2">
    <source>
        <dbReference type="EMBL" id="KAJ6251236.1"/>
    </source>
</evidence>
<keyword evidence="3" id="KW-1185">Reference proteome</keyword>
<name>A0ABQ8Z2Y1_9EUKA</name>
<organism evidence="2 3">
    <name type="scientific">Anaeramoeba flamelloides</name>
    <dbReference type="NCBI Taxonomy" id="1746091"/>
    <lineage>
        <taxon>Eukaryota</taxon>
        <taxon>Metamonada</taxon>
        <taxon>Anaeramoebidae</taxon>
        <taxon>Anaeramoeba</taxon>
    </lineage>
</organism>
<gene>
    <name evidence="2" type="ORF">M0813_15248</name>
</gene>
<evidence type="ECO:0000313" key="3">
    <source>
        <dbReference type="Proteomes" id="UP001150062"/>
    </source>
</evidence>
<feature type="compositionally biased region" description="Basic and acidic residues" evidence="1">
    <location>
        <begin position="11"/>
        <end position="20"/>
    </location>
</feature>
<feature type="region of interest" description="Disordered" evidence="1">
    <location>
        <begin position="138"/>
        <end position="157"/>
    </location>
</feature>
<dbReference type="Proteomes" id="UP001150062">
    <property type="component" value="Unassembled WGS sequence"/>
</dbReference>
<feature type="compositionally biased region" description="Polar residues" evidence="1">
    <location>
        <begin position="146"/>
        <end position="157"/>
    </location>
</feature>
<evidence type="ECO:0000256" key="1">
    <source>
        <dbReference type="SAM" id="MobiDB-lite"/>
    </source>
</evidence>
<comment type="caution">
    <text evidence="2">The sequence shown here is derived from an EMBL/GenBank/DDBJ whole genome shotgun (WGS) entry which is preliminary data.</text>
</comment>
<feature type="region of interest" description="Disordered" evidence="1">
    <location>
        <begin position="1"/>
        <end position="20"/>
    </location>
</feature>